<evidence type="ECO:0000313" key="2">
    <source>
        <dbReference type="EMBL" id="MCE7008712.1"/>
    </source>
</evidence>
<dbReference type="EMBL" id="JAJVCN010000003">
    <property type="protein sequence ID" value="MCE7008712.1"/>
    <property type="molecule type" value="Genomic_DNA"/>
</dbReference>
<protein>
    <submittedName>
        <fullName evidence="2">Uncharacterized protein</fullName>
    </submittedName>
</protein>
<sequence length="149" mass="14528">MSADAAVVLGGVMVASTDSWWPCPPQVLFALSTVGRGTVAFSPGGCRQLLADDGAGRVGLTTVRSRLLCVGAAWGLEPCPPPGVGKTADRGSGPAPGAPRGEAAPGAGWGSTSWLPTVTEPRSVPAPVIGLPGAGGSTLAVATAEPMGG</sequence>
<dbReference type="Proteomes" id="UP001521150">
    <property type="component" value="Unassembled WGS sequence"/>
</dbReference>
<accession>A0ABS8ZSB7</accession>
<reference evidence="2 3" key="1">
    <citation type="submission" date="2021-12" db="EMBL/GenBank/DDBJ databases">
        <title>Genome sequence of Kibdelosporangium philippinense ATCC 49844.</title>
        <authorList>
            <person name="Fedorov E.A."/>
            <person name="Omeragic M."/>
            <person name="Shalygina K.F."/>
            <person name="Maclea K.S."/>
        </authorList>
    </citation>
    <scope>NUCLEOTIDE SEQUENCE [LARGE SCALE GENOMIC DNA]</scope>
    <source>
        <strain evidence="2 3">ATCC 49844</strain>
    </source>
</reference>
<name>A0ABS8ZSB7_9PSEU</name>
<dbReference type="RefSeq" id="WP_233730183.1">
    <property type="nucleotide sequence ID" value="NZ_JAJVCN010000003.1"/>
</dbReference>
<keyword evidence="3" id="KW-1185">Reference proteome</keyword>
<comment type="caution">
    <text evidence="2">The sequence shown here is derived from an EMBL/GenBank/DDBJ whole genome shotgun (WGS) entry which is preliminary data.</text>
</comment>
<proteinExistence type="predicted"/>
<feature type="compositionally biased region" description="Low complexity" evidence="1">
    <location>
        <begin position="91"/>
        <end position="106"/>
    </location>
</feature>
<feature type="region of interest" description="Disordered" evidence="1">
    <location>
        <begin position="78"/>
        <end position="121"/>
    </location>
</feature>
<gene>
    <name evidence="2" type="ORF">LWC34_38765</name>
</gene>
<organism evidence="2 3">
    <name type="scientific">Kibdelosporangium philippinense</name>
    <dbReference type="NCBI Taxonomy" id="211113"/>
    <lineage>
        <taxon>Bacteria</taxon>
        <taxon>Bacillati</taxon>
        <taxon>Actinomycetota</taxon>
        <taxon>Actinomycetes</taxon>
        <taxon>Pseudonocardiales</taxon>
        <taxon>Pseudonocardiaceae</taxon>
        <taxon>Kibdelosporangium</taxon>
    </lineage>
</organism>
<evidence type="ECO:0000256" key="1">
    <source>
        <dbReference type="SAM" id="MobiDB-lite"/>
    </source>
</evidence>
<evidence type="ECO:0000313" key="3">
    <source>
        <dbReference type="Proteomes" id="UP001521150"/>
    </source>
</evidence>